<keyword evidence="13" id="KW-0418">Kinase</keyword>
<proteinExistence type="inferred from homology"/>
<dbReference type="Pfam" id="PF00069">
    <property type="entry name" value="Pkinase"/>
    <property type="match status" value="1"/>
</dbReference>
<dbReference type="Pfam" id="PF00786">
    <property type="entry name" value="PBD"/>
    <property type="match status" value="2"/>
</dbReference>
<dbReference type="GO" id="GO:0106310">
    <property type="term" value="F:protein serine kinase activity"/>
    <property type="evidence" value="ECO:0007669"/>
    <property type="project" value="RHEA"/>
</dbReference>
<feature type="domain" description="CRIB" evidence="12">
    <location>
        <begin position="75"/>
        <end position="88"/>
    </location>
</feature>
<feature type="compositionally biased region" description="Low complexity" evidence="10">
    <location>
        <begin position="31"/>
        <end position="45"/>
    </location>
</feature>
<dbReference type="SMART" id="SM00219">
    <property type="entry name" value="TyrKc"/>
    <property type="match status" value="1"/>
</dbReference>
<dbReference type="InterPro" id="IPR051931">
    <property type="entry name" value="PAK3-like"/>
</dbReference>
<feature type="region of interest" description="Disordered" evidence="10">
    <location>
        <begin position="26"/>
        <end position="45"/>
    </location>
</feature>
<keyword evidence="3" id="KW-0808">Transferase</keyword>
<feature type="domain" description="CRIB" evidence="12">
    <location>
        <begin position="129"/>
        <end position="142"/>
    </location>
</feature>
<evidence type="ECO:0000256" key="8">
    <source>
        <dbReference type="ARBA" id="ARBA00047899"/>
    </source>
</evidence>
<organism evidence="13 14">
    <name type="scientific">Absidia repens</name>
    <dbReference type="NCBI Taxonomy" id="90262"/>
    <lineage>
        <taxon>Eukaryota</taxon>
        <taxon>Fungi</taxon>
        <taxon>Fungi incertae sedis</taxon>
        <taxon>Mucoromycota</taxon>
        <taxon>Mucoromycotina</taxon>
        <taxon>Mucoromycetes</taxon>
        <taxon>Mucorales</taxon>
        <taxon>Cunninghamellaceae</taxon>
        <taxon>Absidia</taxon>
    </lineage>
</organism>
<evidence type="ECO:0000256" key="7">
    <source>
        <dbReference type="ARBA" id="ARBA00022842"/>
    </source>
</evidence>
<evidence type="ECO:0000256" key="10">
    <source>
        <dbReference type="SAM" id="MobiDB-lite"/>
    </source>
</evidence>
<dbReference type="GO" id="GO:0046872">
    <property type="term" value="F:metal ion binding"/>
    <property type="evidence" value="ECO:0007669"/>
    <property type="project" value="UniProtKB-KW"/>
</dbReference>
<dbReference type="Gene3D" id="3.90.810.10">
    <property type="entry name" value="CRIB domain"/>
    <property type="match status" value="2"/>
</dbReference>
<dbReference type="Gene3D" id="1.10.510.10">
    <property type="entry name" value="Transferase(Phosphotransferase) domain 1"/>
    <property type="match status" value="1"/>
</dbReference>
<comment type="similarity">
    <text evidence="2">Belongs to the protein kinase superfamily. STE Ser/Thr protein kinase family. STE20 subfamily.</text>
</comment>
<keyword evidence="14" id="KW-1185">Reference proteome</keyword>
<evidence type="ECO:0000313" key="14">
    <source>
        <dbReference type="Proteomes" id="UP000193560"/>
    </source>
</evidence>
<dbReference type="PROSITE" id="PS50011">
    <property type="entry name" value="PROTEIN_KINASE_DOM"/>
    <property type="match status" value="1"/>
</dbReference>
<reference evidence="13 14" key="1">
    <citation type="submission" date="2016-07" db="EMBL/GenBank/DDBJ databases">
        <title>Pervasive Adenine N6-methylation of Active Genes in Fungi.</title>
        <authorList>
            <consortium name="DOE Joint Genome Institute"/>
            <person name="Mondo S.J."/>
            <person name="Dannebaum R.O."/>
            <person name="Kuo R.C."/>
            <person name="Labutti K."/>
            <person name="Haridas S."/>
            <person name="Kuo A."/>
            <person name="Salamov A."/>
            <person name="Ahrendt S.R."/>
            <person name="Lipzen A."/>
            <person name="Sullivan W."/>
            <person name="Andreopoulos W.B."/>
            <person name="Clum A."/>
            <person name="Lindquist E."/>
            <person name="Daum C."/>
            <person name="Ramamoorthy G.K."/>
            <person name="Gryganskyi A."/>
            <person name="Culley D."/>
            <person name="Magnuson J.K."/>
            <person name="James T.Y."/>
            <person name="O'Malley M.A."/>
            <person name="Stajich J.E."/>
            <person name="Spatafora J.W."/>
            <person name="Visel A."/>
            <person name="Grigoriev I.V."/>
        </authorList>
    </citation>
    <scope>NUCLEOTIDE SEQUENCE [LARGE SCALE GENOMIC DNA]</scope>
    <source>
        <strain evidence="13 14">NRRL 1336</strain>
    </source>
</reference>
<dbReference type="OrthoDB" id="248923at2759"/>
<evidence type="ECO:0000256" key="1">
    <source>
        <dbReference type="ARBA" id="ARBA00001946"/>
    </source>
</evidence>
<dbReference type="EMBL" id="MCGE01000022">
    <property type="protein sequence ID" value="ORZ11232.1"/>
    <property type="molecule type" value="Genomic_DNA"/>
</dbReference>
<dbReference type="PROSITE" id="PS50108">
    <property type="entry name" value="CRIB"/>
    <property type="match status" value="2"/>
</dbReference>
<evidence type="ECO:0000256" key="2">
    <source>
        <dbReference type="ARBA" id="ARBA00008874"/>
    </source>
</evidence>
<sequence length="593" mass="65498">MLFCSMGNILTHTATRDSIKEPTYPSAGTMSGLCSTNKSSSLSSSSSLKRTKSFWRSQRRDASISPSVTAAILDISKPTQFEHGIHVEFNRLTGKYMGLPDVWQPNLPSDDVLDTNYINPNLVPRQPGISKPYNINHNIHVDDGLIGLPIEWQHVLHASGIIQESILSSPPTSTSSFFPPPPPAPPPVSDKGMPIMQHQQPIDPPPTTSATKTITTTATNDAAITHLLLQQLQHRSLPAIIDEDEDNDASNNITADGPCDAFIKDLHMPAASLSSSSLSFGSSFIDEIVEAGPPTAMYSNLTLIAEGDSGPMYAAKHSLTNRLVAIKKVSSAAKDKIAKLTNELNSMKMSRHPNIIELVTHYTVDEDVWVVTEYMDVSLADIISVGTTLLTEPHMARIAREIVRGLAHLHRLNRIHRDIRSDNILINDRGDIKLADFSQCAQMTMDQDKRQSVVGTPYWMAPEVIKGKEYDSKVDIWSLGVMMMEMAQNDPPYIDHPPLRAVFLIAANGIPKLDNPEQWSSALIDFIEQCTLMDATRRPNAEQLLKHPFLSLATTHEETAALVKERKRLDEVLDSQMDQDIVNSLQVNSTDKL</sequence>
<accession>A0A1X2I7Z7</accession>
<dbReference type="GO" id="GO:0004674">
    <property type="term" value="F:protein serine/threonine kinase activity"/>
    <property type="evidence" value="ECO:0007669"/>
    <property type="project" value="UniProtKB-EC"/>
</dbReference>
<comment type="catalytic activity">
    <reaction evidence="8">
        <text>L-threonyl-[protein] + ATP = O-phospho-L-threonyl-[protein] + ADP + H(+)</text>
        <dbReference type="Rhea" id="RHEA:46608"/>
        <dbReference type="Rhea" id="RHEA-COMP:11060"/>
        <dbReference type="Rhea" id="RHEA-COMP:11605"/>
        <dbReference type="ChEBI" id="CHEBI:15378"/>
        <dbReference type="ChEBI" id="CHEBI:30013"/>
        <dbReference type="ChEBI" id="CHEBI:30616"/>
        <dbReference type="ChEBI" id="CHEBI:61977"/>
        <dbReference type="ChEBI" id="CHEBI:456216"/>
        <dbReference type="EC" id="2.7.11.1"/>
    </reaction>
</comment>
<dbReference type="AlphaFoldDB" id="A0A1X2I7Z7"/>
<evidence type="ECO:0000256" key="9">
    <source>
        <dbReference type="ARBA" id="ARBA00048679"/>
    </source>
</evidence>
<dbReference type="InterPro" id="IPR011009">
    <property type="entry name" value="Kinase-like_dom_sf"/>
</dbReference>
<evidence type="ECO:0000313" key="13">
    <source>
        <dbReference type="EMBL" id="ORZ11232.1"/>
    </source>
</evidence>
<dbReference type="InterPro" id="IPR000719">
    <property type="entry name" value="Prot_kinase_dom"/>
</dbReference>
<dbReference type="InterPro" id="IPR036936">
    <property type="entry name" value="CRIB_dom_sf"/>
</dbReference>
<dbReference type="GO" id="GO:0005524">
    <property type="term" value="F:ATP binding"/>
    <property type="evidence" value="ECO:0007669"/>
    <property type="project" value="UniProtKB-KW"/>
</dbReference>
<dbReference type="PANTHER" id="PTHR45832">
    <property type="entry name" value="SERINE/THREONINE-PROTEIN KINASE SAMKA-RELATED-RELATED"/>
    <property type="match status" value="1"/>
</dbReference>
<evidence type="ECO:0000256" key="4">
    <source>
        <dbReference type="ARBA" id="ARBA00022723"/>
    </source>
</evidence>
<evidence type="ECO:0000256" key="5">
    <source>
        <dbReference type="ARBA" id="ARBA00022741"/>
    </source>
</evidence>
<evidence type="ECO:0000259" key="11">
    <source>
        <dbReference type="PROSITE" id="PS50011"/>
    </source>
</evidence>
<evidence type="ECO:0000256" key="3">
    <source>
        <dbReference type="ARBA" id="ARBA00022679"/>
    </source>
</evidence>
<dbReference type="STRING" id="90262.A0A1X2I7Z7"/>
<dbReference type="FunFam" id="1.10.510.10:FF:000768">
    <property type="entry name" value="Non-specific serine/threonine protein kinase"/>
    <property type="match status" value="1"/>
</dbReference>
<comment type="catalytic activity">
    <reaction evidence="9">
        <text>L-seryl-[protein] + ATP = O-phospho-L-seryl-[protein] + ADP + H(+)</text>
        <dbReference type="Rhea" id="RHEA:17989"/>
        <dbReference type="Rhea" id="RHEA-COMP:9863"/>
        <dbReference type="Rhea" id="RHEA-COMP:11604"/>
        <dbReference type="ChEBI" id="CHEBI:15378"/>
        <dbReference type="ChEBI" id="CHEBI:29999"/>
        <dbReference type="ChEBI" id="CHEBI:30616"/>
        <dbReference type="ChEBI" id="CHEBI:83421"/>
        <dbReference type="ChEBI" id="CHEBI:456216"/>
        <dbReference type="EC" id="2.7.11.1"/>
    </reaction>
</comment>
<keyword evidence="5" id="KW-0547">Nucleotide-binding</keyword>
<evidence type="ECO:0000256" key="6">
    <source>
        <dbReference type="ARBA" id="ARBA00022840"/>
    </source>
</evidence>
<dbReference type="SMART" id="SM00285">
    <property type="entry name" value="PBD"/>
    <property type="match status" value="2"/>
</dbReference>
<evidence type="ECO:0000259" key="12">
    <source>
        <dbReference type="PROSITE" id="PS50108"/>
    </source>
</evidence>
<keyword evidence="4" id="KW-0479">Metal-binding</keyword>
<dbReference type="PANTHER" id="PTHR45832:SF22">
    <property type="entry name" value="SERINE_THREONINE-PROTEIN KINASE SAMKA-RELATED"/>
    <property type="match status" value="1"/>
</dbReference>
<name>A0A1X2I7Z7_9FUNG</name>
<dbReference type="Proteomes" id="UP000193560">
    <property type="component" value="Unassembled WGS sequence"/>
</dbReference>
<comment type="caution">
    <text evidence="13">The sequence shown here is derived from an EMBL/GenBank/DDBJ whole genome shotgun (WGS) entry which is preliminary data.</text>
</comment>
<dbReference type="InterPro" id="IPR020635">
    <property type="entry name" value="Tyr_kinase_cat_dom"/>
</dbReference>
<dbReference type="InterPro" id="IPR000095">
    <property type="entry name" value="CRIB_dom"/>
</dbReference>
<protein>
    <submittedName>
        <fullName evidence="13">Kinase-like domain-containing protein</fullName>
    </submittedName>
</protein>
<keyword evidence="6" id="KW-0067">ATP-binding</keyword>
<comment type="cofactor">
    <cofactor evidence="1">
        <name>Mg(2+)</name>
        <dbReference type="ChEBI" id="CHEBI:18420"/>
    </cofactor>
</comment>
<dbReference type="Gene3D" id="3.30.200.20">
    <property type="entry name" value="Phosphorylase Kinase, domain 1"/>
    <property type="match status" value="1"/>
</dbReference>
<dbReference type="GO" id="GO:0004713">
    <property type="term" value="F:protein tyrosine kinase activity"/>
    <property type="evidence" value="ECO:0007669"/>
    <property type="project" value="InterPro"/>
</dbReference>
<keyword evidence="7" id="KW-0460">Magnesium</keyword>
<feature type="domain" description="Protein kinase" evidence="11">
    <location>
        <begin position="298"/>
        <end position="550"/>
    </location>
</feature>
<gene>
    <name evidence="13" type="ORF">BCR42DRAFT_421807</name>
</gene>
<dbReference type="SUPFAM" id="SSF56112">
    <property type="entry name" value="Protein kinase-like (PK-like)"/>
    <property type="match status" value="1"/>
</dbReference>